<keyword evidence="1" id="KW-1133">Transmembrane helix</keyword>
<dbReference type="InterPro" id="IPR008537">
    <property type="entry name" value="DUF819"/>
</dbReference>
<name>A0A6B2NVR0_9RHOB</name>
<feature type="transmembrane region" description="Helical" evidence="1">
    <location>
        <begin position="61"/>
        <end position="78"/>
    </location>
</feature>
<evidence type="ECO:0000256" key="1">
    <source>
        <dbReference type="SAM" id="Phobius"/>
    </source>
</evidence>
<feature type="transmembrane region" description="Helical" evidence="1">
    <location>
        <begin position="30"/>
        <end position="49"/>
    </location>
</feature>
<sequence>MLFALTLLALPALIIWLAARIPALDRIGVVPLTFAIGFALALSLDLSAFTEMQTTVQEVSVALALPLILFAANLRRALTEAHGAGLAMALSLISVCIASLLGVLLFQGRIVDLPQVAGMAVGAYTGSGVNMGAIKSATGASDALFLTMVTYDIVFSIGYMMVILLVGQRLAGLILPPFVPHAETDHAANAAHIADDSAHGYARLIERSGLVGSALAFGAAALCVGVAVVLAGLLPEAWSGTATILLITTFGLLGAFVPRLHTSPTSFHLGMYLILIFCLSSATLLDLSVLTGMNWALGGYFAFILLGAMALHALLCRLFGIDRDTYLVASGAAIMSVPFIPVICGALRNRSLLVPGIAIAILGYAVGNYLGVFVAELAGAL</sequence>
<dbReference type="Pfam" id="PF05684">
    <property type="entry name" value="DUF819"/>
    <property type="match status" value="1"/>
</dbReference>
<feature type="transmembrane region" description="Helical" evidence="1">
    <location>
        <begin position="143"/>
        <end position="166"/>
    </location>
</feature>
<comment type="caution">
    <text evidence="2">The sequence shown here is derived from an EMBL/GenBank/DDBJ whole genome shotgun (WGS) entry which is preliminary data.</text>
</comment>
<accession>A0A6B2NVR0</accession>
<keyword evidence="1" id="KW-0812">Transmembrane</keyword>
<feature type="transmembrane region" description="Helical" evidence="1">
    <location>
        <begin position="354"/>
        <end position="375"/>
    </location>
</feature>
<dbReference type="EMBL" id="JAAGOX010000053">
    <property type="protein sequence ID" value="NDW47170.1"/>
    <property type="molecule type" value="Genomic_DNA"/>
</dbReference>
<feature type="transmembrane region" description="Helical" evidence="1">
    <location>
        <begin position="237"/>
        <end position="257"/>
    </location>
</feature>
<reference evidence="2" key="1">
    <citation type="submission" date="2020-02" db="EMBL/GenBank/DDBJ databases">
        <title>Delineation of the pyrene-degrading pathway in Roseobacter clade bacteria by genomic analysis.</title>
        <authorList>
            <person name="Zhou H."/>
            <person name="Wang H."/>
        </authorList>
    </citation>
    <scope>NUCLEOTIDE SEQUENCE</scope>
    <source>
        <strain evidence="2">PrR005</strain>
    </source>
</reference>
<organism evidence="2">
    <name type="scientific">Ruegeria sp. PrR005</name>
    <dbReference type="NCBI Taxonomy" id="2706882"/>
    <lineage>
        <taxon>Bacteria</taxon>
        <taxon>Pseudomonadati</taxon>
        <taxon>Pseudomonadota</taxon>
        <taxon>Alphaproteobacteria</taxon>
        <taxon>Rhodobacterales</taxon>
        <taxon>Roseobacteraceae</taxon>
        <taxon>Ruegeria</taxon>
    </lineage>
</organism>
<keyword evidence="1" id="KW-0472">Membrane</keyword>
<dbReference type="AlphaFoldDB" id="A0A6B2NVR0"/>
<feature type="transmembrane region" description="Helical" evidence="1">
    <location>
        <begin position="327"/>
        <end position="348"/>
    </location>
</feature>
<feature type="transmembrane region" description="Helical" evidence="1">
    <location>
        <begin position="295"/>
        <end position="315"/>
    </location>
</feature>
<gene>
    <name evidence="2" type="ORF">G0P99_19665</name>
</gene>
<dbReference type="RefSeq" id="WP_164132176.1">
    <property type="nucleotide sequence ID" value="NZ_JAAGOX010000053.1"/>
</dbReference>
<feature type="transmembrane region" description="Helical" evidence="1">
    <location>
        <begin position="84"/>
        <end position="106"/>
    </location>
</feature>
<protein>
    <submittedName>
        <fullName evidence="2">DUF819 family protein</fullName>
    </submittedName>
</protein>
<feature type="transmembrane region" description="Helical" evidence="1">
    <location>
        <begin position="210"/>
        <end position="231"/>
    </location>
</feature>
<evidence type="ECO:0000313" key="2">
    <source>
        <dbReference type="EMBL" id="NDW47170.1"/>
    </source>
</evidence>
<feature type="transmembrane region" description="Helical" evidence="1">
    <location>
        <begin position="118"/>
        <end position="137"/>
    </location>
</feature>
<feature type="transmembrane region" description="Helical" evidence="1">
    <location>
        <begin position="269"/>
        <end position="289"/>
    </location>
</feature>
<proteinExistence type="predicted"/>